<keyword evidence="2" id="KW-1185">Reference proteome</keyword>
<sequence>MIPSNNSLAASIMELRQFWQRQAIACPPADLAYVRQVAATNSVVLPPDFELLYSTVSGPPQLYPNYMDENGFSLLPVEALRTENKAVLVRTSHSAIQGQAAITEFVDYLHRSWVYGFIADADGSGYRIGIMPTKQVFKVLTTSLAEFLAWYVADADVLYDYEEPV</sequence>
<accession>A0A2M9B4Z6</accession>
<reference evidence="1 2" key="1">
    <citation type="submission" date="2017-11" db="EMBL/GenBank/DDBJ databases">
        <title>Genomic Encyclopedia of Archaeal and Bacterial Type Strains, Phase II (KMG-II): From Individual Species to Whole Genera.</title>
        <authorList>
            <person name="Goeker M."/>
        </authorList>
    </citation>
    <scope>NUCLEOTIDE SEQUENCE [LARGE SCALE GENOMIC DNA]</scope>
    <source>
        <strain evidence="1 2">DSM 11115</strain>
    </source>
</reference>
<organism evidence="1 2">
    <name type="scientific">Hymenobacter chitinivorans DSM 11115</name>
    <dbReference type="NCBI Taxonomy" id="1121954"/>
    <lineage>
        <taxon>Bacteria</taxon>
        <taxon>Pseudomonadati</taxon>
        <taxon>Bacteroidota</taxon>
        <taxon>Cytophagia</taxon>
        <taxon>Cytophagales</taxon>
        <taxon>Hymenobacteraceae</taxon>
        <taxon>Hymenobacter</taxon>
    </lineage>
</organism>
<proteinExistence type="predicted"/>
<dbReference type="OrthoDB" id="1494506at2"/>
<dbReference type="Proteomes" id="UP000228535">
    <property type="component" value="Unassembled WGS sequence"/>
</dbReference>
<protein>
    <recommendedName>
        <fullName evidence="3">SMI1/KNR4 family protein SUKH-1</fullName>
    </recommendedName>
</protein>
<comment type="caution">
    <text evidence="1">The sequence shown here is derived from an EMBL/GenBank/DDBJ whole genome shotgun (WGS) entry which is preliminary data.</text>
</comment>
<dbReference type="EMBL" id="PGFA01000003">
    <property type="protein sequence ID" value="PJJ53023.1"/>
    <property type="molecule type" value="Genomic_DNA"/>
</dbReference>
<evidence type="ECO:0008006" key="3">
    <source>
        <dbReference type="Google" id="ProtNLM"/>
    </source>
</evidence>
<dbReference type="AlphaFoldDB" id="A0A2M9B4Z6"/>
<dbReference type="RefSeq" id="WP_100337932.1">
    <property type="nucleotide sequence ID" value="NZ_PGFA01000003.1"/>
</dbReference>
<evidence type="ECO:0000313" key="2">
    <source>
        <dbReference type="Proteomes" id="UP000228535"/>
    </source>
</evidence>
<gene>
    <name evidence="1" type="ORF">CLV45_3681</name>
</gene>
<name>A0A2M9B4Z6_9BACT</name>
<evidence type="ECO:0000313" key="1">
    <source>
        <dbReference type="EMBL" id="PJJ53023.1"/>
    </source>
</evidence>